<evidence type="ECO:0000313" key="1">
    <source>
        <dbReference type="EMBL" id="MBA4452422.1"/>
    </source>
</evidence>
<organism evidence="1 2">
    <name type="scientific">Candidatus Nitrosomaritimum aestuariumsis</name>
    <dbReference type="NCBI Taxonomy" id="3342354"/>
    <lineage>
        <taxon>Archaea</taxon>
        <taxon>Nitrososphaerota</taxon>
        <taxon>Nitrososphaeria</taxon>
        <taxon>Nitrosopumilales</taxon>
        <taxon>Nitrosopumilaceae</taxon>
        <taxon>Candidatus Nitrosomaritimum</taxon>
    </lineage>
</organism>
<dbReference type="Proteomes" id="UP000559653">
    <property type="component" value="Unassembled WGS sequence"/>
</dbReference>
<evidence type="ECO:0000313" key="2">
    <source>
        <dbReference type="Proteomes" id="UP000559653"/>
    </source>
</evidence>
<reference evidence="1 2" key="1">
    <citation type="journal article" date="2020" name="Appl. Environ. Microbiol.">
        <title>Genomic Characteristics of a Novel Species of Ammonia-Oxidizing Archaea from the Jiulong River Estuary.</title>
        <authorList>
            <person name="Zou D."/>
            <person name="Wan R."/>
            <person name="Han L."/>
            <person name="Xu M.N."/>
            <person name="Liu Y."/>
            <person name="Liu H."/>
            <person name="Kao S.J."/>
            <person name="Li M."/>
        </authorList>
    </citation>
    <scope>NUCLEOTIDE SEQUENCE [LARGE SCALE GENOMIC DNA]</scope>
    <source>
        <strain evidence="1">W1bin1</strain>
    </source>
</reference>
<comment type="caution">
    <text evidence="1">The sequence shown here is derived from an EMBL/GenBank/DDBJ whole genome shotgun (WGS) entry which is preliminary data.</text>
</comment>
<protein>
    <submittedName>
        <fullName evidence="1">Uncharacterized protein</fullName>
    </submittedName>
</protein>
<proteinExistence type="predicted"/>
<dbReference type="EMBL" id="JACEMZ010000023">
    <property type="protein sequence ID" value="MBA4452422.1"/>
    <property type="molecule type" value="Genomic_DNA"/>
</dbReference>
<name>A0AC60VYK4_9ARCH</name>
<accession>A0AC60VYK4</accession>
<gene>
    <name evidence="1" type="ORF">H2B03_04525</name>
</gene>
<sequence>MTTKTQKFRSKWWYVLPIFLHVIGGIIGWIALKKDDGKLAKNCLLLGIILSVVWSLVLYLLLLAFENFSFSSDLGNIFGNNDFDIEFKIQSP</sequence>